<evidence type="ECO:0000256" key="3">
    <source>
        <dbReference type="ARBA" id="ARBA00022679"/>
    </source>
</evidence>
<dbReference type="EMBL" id="FMMM01000067">
    <property type="protein sequence ID" value="SCQ22803.1"/>
    <property type="molecule type" value="Genomic_DNA"/>
</dbReference>
<evidence type="ECO:0000256" key="6">
    <source>
        <dbReference type="ARBA" id="ARBA00023125"/>
    </source>
</evidence>
<comment type="similarity">
    <text evidence="1">Belongs to the N(4)/N(6)-methyltransferase family. N(4) subfamily.</text>
</comment>
<feature type="domain" description="DNA methylase N-4/N-6" evidence="9">
    <location>
        <begin position="13"/>
        <end position="248"/>
    </location>
</feature>
<keyword evidence="3 10" id="KW-0808">Transferase</keyword>
<keyword evidence="2 10" id="KW-0489">Methyltransferase</keyword>
<comment type="catalytic activity">
    <reaction evidence="7">
        <text>a 2'-deoxycytidine in DNA + S-adenosyl-L-methionine = an N(4)-methyl-2'-deoxycytidine in DNA + S-adenosyl-L-homocysteine + H(+)</text>
        <dbReference type="Rhea" id="RHEA:16857"/>
        <dbReference type="Rhea" id="RHEA-COMP:11369"/>
        <dbReference type="Rhea" id="RHEA-COMP:13674"/>
        <dbReference type="ChEBI" id="CHEBI:15378"/>
        <dbReference type="ChEBI" id="CHEBI:57856"/>
        <dbReference type="ChEBI" id="CHEBI:59789"/>
        <dbReference type="ChEBI" id="CHEBI:85452"/>
        <dbReference type="ChEBI" id="CHEBI:137933"/>
        <dbReference type="EC" id="2.1.1.113"/>
    </reaction>
</comment>
<dbReference type="REBASE" id="169566">
    <property type="entry name" value="M.TfoUB20ORF1837P"/>
</dbReference>
<evidence type="ECO:0000256" key="8">
    <source>
        <dbReference type="RuleBase" id="RU362026"/>
    </source>
</evidence>
<dbReference type="GO" id="GO:0009007">
    <property type="term" value="F:site-specific DNA-methyltransferase (adenine-specific) activity"/>
    <property type="evidence" value="ECO:0007669"/>
    <property type="project" value="TreeGrafter"/>
</dbReference>
<dbReference type="AlphaFoldDB" id="A0A1D3URU1"/>
<dbReference type="PANTHER" id="PTHR13370:SF3">
    <property type="entry name" value="TRNA (GUANINE(10)-N2)-METHYLTRANSFERASE HOMOLOG"/>
    <property type="match status" value="1"/>
</dbReference>
<dbReference type="GO" id="GO:0009307">
    <property type="term" value="P:DNA restriction-modification system"/>
    <property type="evidence" value="ECO:0007669"/>
    <property type="project" value="UniProtKB-KW"/>
</dbReference>
<dbReference type="Proteomes" id="UP000182057">
    <property type="component" value="Unassembled WGS sequence"/>
</dbReference>
<dbReference type="EC" id="2.1.1.-" evidence="8"/>
<dbReference type="GO" id="GO:0003677">
    <property type="term" value="F:DNA binding"/>
    <property type="evidence" value="ECO:0007669"/>
    <property type="project" value="UniProtKB-KW"/>
</dbReference>
<evidence type="ECO:0000256" key="7">
    <source>
        <dbReference type="ARBA" id="ARBA00049120"/>
    </source>
</evidence>
<gene>
    <name evidence="10" type="primary">rsrIM</name>
    <name evidence="10" type="ORF">TFUB20_01837</name>
</gene>
<dbReference type="GO" id="GO:0005737">
    <property type="term" value="C:cytoplasm"/>
    <property type="evidence" value="ECO:0007669"/>
    <property type="project" value="TreeGrafter"/>
</dbReference>
<dbReference type="InterPro" id="IPR029063">
    <property type="entry name" value="SAM-dependent_MTases_sf"/>
</dbReference>
<dbReference type="PROSITE" id="PS00093">
    <property type="entry name" value="N4_MTASE"/>
    <property type="match status" value="1"/>
</dbReference>
<keyword evidence="4" id="KW-0949">S-adenosyl-L-methionine</keyword>
<dbReference type="SUPFAM" id="SSF53335">
    <property type="entry name" value="S-adenosyl-L-methionine-dependent methyltransferases"/>
    <property type="match status" value="1"/>
</dbReference>
<evidence type="ECO:0000256" key="1">
    <source>
        <dbReference type="ARBA" id="ARBA00010203"/>
    </source>
</evidence>
<evidence type="ECO:0000256" key="2">
    <source>
        <dbReference type="ARBA" id="ARBA00022603"/>
    </source>
</evidence>
<sequence length="300" mass="34739">MNVLKGIEDGKFDLIITSPPYNVGKSYETKTSIEKYLETQEEIINELVRTLSDKGSLCWQVGNYINKGEVFPLDIYYYQIFKRHGLKLRNRIIWHFGHGLHASNRFSGRYETILWFSKTDEYIFNLDNVRVPAKYPGKLHFKGEKKGLPSGNPLGKNPSDIWEIVAKDWETAMWNIPNVKSNHPEKTKHPCQFPIELVERCILALTNEESWVLDPYAGVGSTVIASIKNNRNVIGIEKEKEYCDIAKQRIIDFNEGKLKIRPINKPIHKPSANDKVSQVPKEWLQLELENVNVKYSEKTY</sequence>
<accession>A0A1D3URU1</accession>
<dbReference type="InterPro" id="IPR001091">
    <property type="entry name" value="RM_Methyltransferase"/>
</dbReference>
<evidence type="ECO:0000259" key="9">
    <source>
        <dbReference type="Pfam" id="PF01555"/>
    </source>
</evidence>
<proteinExistence type="inferred from homology"/>
<dbReference type="Pfam" id="PF01555">
    <property type="entry name" value="N6_N4_Mtase"/>
    <property type="match status" value="1"/>
</dbReference>
<organism evidence="10 11">
    <name type="scientific">Tannerella forsythia</name>
    <name type="common">Bacteroides forsythus</name>
    <dbReference type="NCBI Taxonomy" id="28112"/>
    <lineage>
        <taxon>Bacteria</taxon>
        <taxon>Pseudomonadati</taxon>
        <taxon>Bacteroidota</taxon>
        <taxon>Bacteroidia</taxon>
        <taxon>Bacteroidales</taxon>
        <taxon>Tannerellaceae</taxon>
        <taxon>Tannerella</taxon>
    </lineage>
</organism>
<dbReference type="PANTHER" id="PTHR13370">
    <property type="entry name" value="RNA METHYLASE-RELATED"/>
    <property type="match status" value="1"/>
</dbReference>
<evidence type="ECO:0000256" key="4">
    <source>
        <dbReference type="ARBA" id="ARBA00022691"/>
    </source>
</evidence>
<dbReference type="InterPro" id="IPR017985">
    <property type="entry name" value="MeTrfase_CN4_CS"/>
</dbReference>
<dbReference type="GO" id="GO:0032259">
    <property type="term" value="P:methylation"/>
    <property type="evidence" value="ECO:0007669"/>
    <property type="project" value="UniProtKB-KW"/>
</dbReference>
<evidence type="ECO:0000313" key="10">
    <source>
        <dbReference type="EMBL" id="SCQ22803.1"/>
    </source>
</evidence>
<dbReference type="InterPro" id="IPR002941">
    <property type="entry name" value="DNA_methylase_N4/N6"/>
</dbReference>
<dbReference type="Gene3D" id="3.40.50.150">
    <property type="entry name" value="Vaccinia Virus protein VP39"/>
    <property type="match status" value="1"/>
</dbReference>
<keyword evidence="5" id="KW-0680">Restriction system</keyword>
<dbReference type="GO" id="GO:0015667">
    <property type="term" value="F:site-specific DNA-methyltransferase (cytosine-N4-specific) activity"/>
    <property type="evidence" value="ECO:0007669"/>
    <property type="project" value="UniProtKB-EC"/>
</dbReference>
<name>A0A1D3URU1_TANFO</name>
<evidence type="ECO:0000313" key="11">
    <source>
        <dbReference type="Proteomes" id="UP000182057"/>
    </source>
</evidence>
<dbReference type="GO" id="GO:0008170">
    <property type="term" value="F:N-methyltransferase activity"/>
    <property type="evidence" value="ECO:0007669"/>
    <property type="project" value="InterPro"/>
</dbReference>
<dbReference type="PRINTS" id="PR00508">
    <property type="entry name" value="S21N4MTFRASE"/>
</dbReference>
<evidence type="ECO:0000256" key="5">
    <source>
        <dbReference type="ARBA" id="ARBA00022747"/>
    </source>
</evidence>
<protein>
    <recommendedName>
        <fullName evidence="8">Methyltransferase</fullName>
        <ecNumber evidence="8">2.1.1.-</ecNumber>
    </recommendedName>
</protein>
<reference evidence="10 11" key="1">
    <citation type="submission" date="2016-09" db="EMBL/GenBank/DDBJ databases">
        <authorList>
            <person name="Capua I."/>
            <person name="De Benedictis P."/>
            <person name="Joannis T."/>
            <person name="Lombin L.H."/>
            <person name="Cattoli G."/>
        </authorList>
    </citation>
    <scope>NUCLEOTIDE SEQUENCE [LARGE SCALE GENOMIC DNA]</scope>
    <source>
        <strain evidence="10 11">UB20</strain>
    </source>
</reference>
<keyword evidence="6" id="KW-0238">DNA-binding</keyword>